<name>A0ABN2UJN9_9MICC</name>
<dbReference type="EMBL" id="BAAAMN010000034">
    <property type="protein sequence ID" value="GAA2037700.1"/>
    <property type="molecule type" value="Genomic_DNA"/>
</dbReference>
<evidence type="ECO:0000256" key="1">
    <source>
        <dbReference type="SAM" id="SignalP"/>
    </source>
</evidence>
<comment type="caution">
    <text evidence="2">The sequence shown here is derived from an EMBL/GenBank/DDBJ whole genome shotgun (WGS) entry which is preliminary data.</text>
</comment>
<gene>
    <name evidence="2" type="ORF">GCM10009720_17720</name>
</gene>
<dbReference type="RefSeq" id="WP_343957726.1">
    <property type="nucleotide sequence ID" value="NZ_BAAAMN010000034.1"/>
</dbReference>
<keyword evidence="3" id="KW-1185">Reference proteome</keyword>
<sequence>MFHKNILAIVPVAVLFMLGVTACSSGNDVAVSGDSQVAAGTASTDETCEQFIEVNERYNDTDIESMNDEELLANMSAGATEMDEIGEASENLELATAIGTMTDALRTAVETGEGDIAAVDAAFKEQIQQEDVQQAATTLDETCDAGIGF</sequence>
<accession>A0ABN2UJN9</accession>
<reference evidence="2 3" key="1">
    <citation type="journal article" date="2019" name="Int. J. Syst. Evol. Microbiol.">
        <title>The Global Catalogue of Microorganisms (GCM) 10K type strain sequencing project: providing services to taxonomists for standard genome sequencing and annotation.</title>
        <authorList>
            <consortium name="The Broad Institute Genomics Platform"/>
            <consortium name="The Broad Institute Genome Sequencing Center for Infectious Disease"/>
            <person name="Wu L."/>
            <person name="Ma J."/>
        </authorList>
    </citation>
    <scope>NUCLEOTIDE SEQUENCE [LARGE SCALE GENOMIC DNA]</scope>
    <source>
        <strain evidence="2 3">JCM 13595</strain>
    </source>
</reference>
<evidence type="ECO:0000313" key="3">
    <source>
        <dbReference type="Proteomes" id="UP001501461"/>
    </source>
</evidence>
<evidence type="ECO:0000313" key="2">
    <source>
        <dbReference type="EMBL" id="GAA2037700.1"/>
    </source>
</evidence>
<proteinExistence type="predicted"/>
<dbReference type="Proteomes" id="UP001501461">
    <property type="component" value="Unassembled WGS sequence"/>
</dbReference>
<feature type="chain" id="PRO_5045626219" description="Lipoprotein" evidence="1">
    <location>
        <begin position="23"/>
        <end position="149"/>
    </location>
</feature>
<evidence type="ECO:0008006" key="4">
    <source>
        <dbReference type="Google" id="ProtNLM"/>
    </source>
</evidence>
<keyword evidence="1" id="KW-0732">Signal</keyword>
<feature type="signal peptide" evidence="1">
    <location>
        <begin position="1"/>
        <end position="22"/>
    </location>
</feature>
<protein>
    <recommendedName>
        <fullName evidence="4">Lipoprotein</fullName>
    </recommendedName>
</protein>
<dbReference type="PROSITE" id="PS51257">
    <property type="entry name" value="PROKAR_LIPOPROTEIN"/>
    <property type="match status" value="1"/>
</dbReference>
<organism evidence="2 3">
    <name type="scientific">Yaniella flava</name>
    <dbReference type="NCBI Taxonomy" id="287930"/>
    <lineage>
        <taxon>Bacteria</taxon>
        <taxon>Bacillati</taxon>
        <taxon>Actinomycetota</taxon>
        <taxon>Actinomycetes</taxon>
        <taxon>Micrococcales</taxon>
        <taxon>Micrococcaceae</taxon>
        <taxon>Yaniella</taxon>
    </lineage>
</organism>